<name>A0AAP0HUN3_9MAGN</name>
<accession>A0AAP0HUN3</accession>
<dbReference type="Proteomes" id="UP001420932">
    <property type="component" value="Unassembled WGS sequence"/>
</dbReference>
<feature type="region of interest" description="Disordered" evidence="1">
    <location>
        <begin position="129"/>
        <end position="173"/>
    </location>
</feature>
<dbReference type="InterPro" id="IPR004252">
    <property type="entry name" value="Probable_transposase_24"/>
</dbReference>
<dbReference type="EMBL" id="JBBNAF010000011">
    <property type="protein sequence ID" value="KAK9098142.1"/>
    <property type="molecule type" value="Genomic_DNA"/>
</dbReference>
<feature type="region of interest" description="Disordered" evidence="1">
    <location>
        <begin position="337"/>
        <end position="363"/>
    </location>
</feature>
<dbReference type="Pfam" id="PF03004">
    <property type="entry name" value="Transposase_24"/>
    <property type="match status" value="1"/>
</dbReference>
<reference evidence="2 3" key="1">
    <citation type="submission" date="2024-01" db="EMBL/GenBank/DDBJ databases">
        <title>Genome assemblies of Stephania.</title>
        <authorList>
            <person name="Yang L."/>
        </authorList>
    </citation>
    <scope>NUCLEOTIDE SEQUENCE [LARGE SCALE GENOMIC DNA]</scope>
    <source>
        <strain evidence="2">YNDBR</strain>
        <tissue evidence="2">Leaf</tissue>
    </source>
</reference>
<evidence type="ECO:0000313" key="2">
    <source>
        <dbReference type="EMBL" id="KAK9098142.1"/>
    </source>
</evidence>
<gene>
    <name evidence="2" type="ORF">Syun_025187</name>
</gene>
<dbReference type="InterPro" id="IPR011009">
    <property type="entry name" value="Kinase-like_dom_sf"/>
</dbReference>
<sequence length="413" mass="45796">MQTNSSETQPTVNELYLHLHTVNHDEETFIDTRSERFYDKLQRRRLELTQATPDQPVDDEAVYLNVAGECPKGRVYGLGSLGRNKRRYADLGASTSQMPEMVPRAEFDIVADQLRKVMAFMHQQFGMTMDGAGLSQPQPPPPPPPPPPHDQNKPPQIDPADPPQQGDNVERETQEWLTRDEQLGDTFPWVLGLSCSLFIGSFGSFNRESSNGFNGLFYGCIVSSFLAETGVEHLHRIFKLCGSPSEDYWKNLKLPTSFMPPQPYKPSLIEAFRHFPAPSLGLLTTFLALDPSYRGTAYSALQSEACFSLFFTTSPLPCSLSELPQIFQEEDNPAHVYRKKQSSTNRNTEVEGPGTGPSKHGGGLVSFVTTNERLVDEKSLAEHPQGVVGGGAGDEADPMVIFSGLDVMENQLD</sequence>
<organism evidence="2 3">
    <name type="scientific">Stephania yunnanensis</name>
    <dbReference type="NCBI Taxonomy" id="152371"/>
    <lineage>
        <taxon>Eukaryota</taxon>
        <taxon>Viridiplantae</taxon>
        <taxon>Streptophyta</taxon>
        <taxon>Embryophyta</taxon>
        <taxon>Tracheophyta</taxon>
        <taxon>Spermatophyta</taxon>
        <taxon>Magnoliopsida</taxon>
        <taxon>Ranunculales</taxon>
        <taxon>Menispermaceae</taxon>
        <taxon>Menispermoideae</taxon>
        <taxon>Cissampelideae</taxon>
        <taxon>Stephania</taxon>
    </lineage>
</organism>
<feature type="compositionally biased region" description="Gly residues" evidence="1">
    <location>
        <begin position="353"/>
        <end position="363"/>
    </location>
</feature>
<keyword evidence="3" id="KW-1185">Reference proteome</keyword>
<evidence type="ECO:0000313" key="3">
    <source>
        <dbReference type="Proteomes" id="UP001420932"/>
    </source>
</evidence>
<evidence type="ECO:0000256" key="1">
    <source>
        <dbReference type="SAM" id="MobiDB-lite"/>
    </source>
</evidence>
<proteinExistence type="predicted"/>
<dbReference type="SUPFAM" id="SSF56112">
    <property type="entry name" value="Protein kinase-like (PK-like)"/>
    <property type="match status" value="1"/>
</dbReference>
<feature type="compositionally biased region" description="Pro residues" evidence="1">
    <location>
        <begin position="137"/>
        <end position="149"/>
    </location>
</feature>
<comment type="caution">
    <text evidence="2">The sequence shown here is derived from an EMBL/GenBank/DDBJ whole genome shotgun (WGS) entry which is preliminary data.</text>
</comment>
<protein>
    <submittedName>
        <fullName evidence="2">Uncharacterized protein</fullName>
    </submittedName>
</protein>
<dbReference type="AlphaFoldDB" id="A0AAP0HUN3"/>
<dbReference type="Gene3D" id="1.10.510.10">
    <property type="entry name" value="Transferase(Phosphotransferase) domain 1"/>
    <property type="match status" value="1"/>
</dbReference>